<proteinExistence type="inferred from homology"/>
<evidence type="ECO:0000313" key="13">
    <source>
        <dbReference type="EMBL" id="KAL3510350.1"/>
    </source>
</evidence>
<evidence type="ECO:0000256" key="4">
    <source>
        <dbReference type="ARBA" id="ARBA00022490"/>
    </source>
</evidence>
<dbReference type="PANTHER" id="PTHR23155:SF1152">
    <property type="entry name" value="AAA+ ATPASE DOMAIN-CONTAINING PROTEIN"/>
    <property type="match status" value="1"/>
</dbReference>
<keyword evidence="7" id="KW-0677">Repeat</keyword>
<keyword evidence="5" id="KW-0433">Leucine-rich repeat</keyword>
<evidence type="ECO:0000256" key="7">
    <source>
        <dbReference type="ARBA" id="ARBA00022737"/>
    </source>
</evidence>
<dbReference type="GO" id="GO:0051607">
    <property type="term" value="P:defense response to virus"/>
    <property type="evidence" value="ECO:0007669"/>
    <property type="project" value="UniProtKB-ARBA"/>
</dbReference>
<dbReference type="FunFam" id="1.10.10.10:FF:000322">
    <property type="entry name" value="Probable disease resistance protein At1g63360"/>
    <property type="match status" value="1"/>
</dbReference>
<dbReference type="PRINTS" id="PR00364">
    <property type="entry name" value="DISEASERSIST"/>
</dbReference>
<keyword evidence="10" id="KW-0067">ATP-binding</keyword>
<dbReference type="Gene3D" id="1.10.10.10">
    <property type="entry name" value="Winged helix-like DNA-binding domain superfamily/Winged helix DNA-binding domain"/>
    <property type="match status" value="1"/>
</dbReference>
<name>A0ABD2YSJ3_9GENT</name>
<gene>
    <name evidence="13" type="ORF">ACH5RR_029751</name>
</gene>
<dbReference type="GO" id="GO:0005524">
    <property type="term" value="F:ATP binding"/>
    <property type="evidence" value="ECO:0007669"/>
    <property type="project" value="UniProtKB-KW"/>
</dbReference>
<dbReference type="Gene3D" id="1.10.8.430">
    <property type="entry name" value="Helical domain of apoptotic protease-activating factors"/>
    <property type="match status" value="1"/>
</dbReference>
<comment type="function">
    <text evidence="1">Confers resistance to late blight (Phytophthora infestans) races carrying the avirulence gene Avr1. Resistance proteins guard the plant against pathogens that contain an appropriate avirulence protein via an indirect interaction with this avirulence protein. That triggers a defense system including the hypersensitive response, which restricts the pathogen growth.</text>
</comment>
<evidence type="ECO:0000313" key="14">
    <source>
        <dbReference type="Proteomes" id="UP001630127"/>
    </source>
</evidence>
<comment type="caution">
    <text evidence="13">The sequence shown here is derived from an EMBL/GenBank/DDBJ whole genome shotgun (WGS) entry which is preliminary data.</text>
</comment>
<dbReference type="InterPro" id="IPR042197">
    <property type="entry name" value="Apaf_helical"/>
</dbReference>
<dbReference type="InterPro" id="IPR058922">
    <property type="entry name" value="WHD_DRP"/>
</dbReference>
<dbReference type="GO" id="GO:0009626">
    <property type="term" value="P:plant-type hypersensitive response"/>
    <property type="evidence" value="ECO:0007669"/>
    <property type="project" value="UniProtKB-KW"/>
</dbReference>
<dbReference type="Gene3D" id="3.80.10.10">
    <property type="entry name" value="Ribonuclease Inhibitor"/>
    <property type="match status" value="1"/>
</dbReference>
<dbReference type="GO" id="GO:0005737">
    <property type="term" value="C:cytoplasm"/>
    <property type="evidence" value="ECO:0007669"/>
    <property type="project" value="UniProtKB-SubCell"/>
</dbReference>
<dbReference type="SUPFAM" id="SSF52540">
    <property type="entry name" value="P-loop containing nucleoside triphosphate hydrolases"/>
    <property type="match status" value="1"/>
</dbReference>
<dbReference type="InterPro" id="IPR002182">
    <property type="entry name" value="NB-ARC"/>
</dbReference>
<dbReference type="Pfam" id="PF23559">
    <property type="entry name" value="WHD_DRP"/>
    <property type="match status" value="1"/>
</dbReference>
<dbReference type="EMBL" id="JBJUIK010000012">
    <property type="protein sequence ID" value="KAL3510350.1"/>
    <property type="molecule type" value="Genomic_DNA"/>
</dbReference>
<comment type="similarity">
    <text evidence="3">Belongs to the disease resistance NB-LRR family.</text>
</comment>
<dbReference type="InterPro" id="IPR032675">
    <property type="entry name" value="LRR_dom_sf"/>
</dbReference>
<keyword evidence="6" id="KW-0381">Hypersensitive response</keyword>
<keyword evidence="9" id="KW-0611">Plant defense</keyword>
<dbReference type="InterPro" id="IPR036388">
    <property type="entry name" value="WH-like_DNA-bd_sf"/>
</dbReference>
<feature type="domain" description="Disease resistance protein winged helix" evidence="12">
    <location>
        <begin position="443"/>
        <end position="513"/>
    </location>
</feature>
<evidence type="ECO:0000256" key="5">
    <source>
        <dbReference type="ARBA" id="ARBA00022614"/>
    </source>
</evidence>
<evidence type="ECO:0000256" key="8">
    <source>
        <dbReference type="ARBA" id="ARBA00022741"/>
    </source>
</evidence>
<comment type="subcellular location">
    <subcellularLocation>
        <location evidence="2">Cytoplasm</location>
    </subcellularLocation>
</comment>
<dbReference type="Pfam" id="PF00931">
    <property type="entry name" value="NB-ARC"/>
    <property type="match status" value="1"/>
</dbReference>
<evidence type="ECO:0000259" key="12">
    <source>
        <dbReference type="Pfam" id="PF23559"/>
    </source>
</evidence>
<dbReference type="Proteomes" id="UP001630127">
    <property type="component" value="Unassembled WGS sequence"/>
</dbReference>
<evidence type="ECO:0000256" key="2">
    <source>
        <dbReference type="ARBA" id="ARBA00004496"/>
    </source>
</evidence>
<feature type="domain" description="NB-ARC" evidence="11">
    <location>
        <begin position="194"/>
        <end position="361"/>
    </location>
</feature>
<evidence type="ECO:0000256" key="6">
    <source>
        <dbReference type="ARBA" id="ARBA00022667"/>
    </source>
</evidence>
<keyword evidence="8" id="KW-0547">Nucleotide-binding</keyword>
<protein>
    <submittedName>
        <fullName evidence="13">Uncharacterized protein</fullName>
    </submittedName>
</protein>
<evidence type="ECO:0000256" key="3">
    <source>
        <dbReference type="ARBA" id="ARBA00008894"/>
    </source>
</evidence>
<dbReference type="PANTHER" id="PTHR23155">
    <property type="entry name" value="DISEASE RESISTANCE PROTEIN RP"/>
    <property type="match status" value="1"/>
</dbReference>
<dbReference type="FunFam" id="3.40.50.300:FF:001091">
    <property type="entry name" value="Probable disease resistance protein At1g61300"/>
    <property type="match status" value="1"/>
</dbReference>
<keyword evidence="14" id="KW-1185">Reference proteome</keyword>
<dbReference type="Gene3D" id="3.40.50.300">
    <property type="entry name" value="P-loop containing nucleotide triphosphate hydrolases"/>
    <property type="match status" value="1"/>
</dbReference>
<dbReference type="InterPro" id="IPR044974">
    <property type="entry name" value="Disease_R_plants"/>
</dbReference>
<dbReference type="InterPro" id="IPR027417">
    <property type="entry name" value="P-loop_NTPase"/>
</dbReference>
<evidence type="ECO:0000259" key="11">
    <source>
        <dbReference type="Pfam" id="PF00931"/>
    </source>
</evidence>
<reference evidence="13 14" key="1">
    <citation type="submission" date="2024-11" db="EMBL/GenBank/DDBJ databases">
        <title>A near-complete genome assembly of Cinchona calisaya.</title>
        <authorList>
            <person name="Lian D.C."/>
            <person name="Zhao X.W."/>
            <person name="Wei L."/>
        </authorList>
    </citation>
    <scope>NUCLEOTIDE SEQUENCE [LARGE SCALE GENOMIC DNA]</scope>
    <source>
        <tissue evidence="13">Nenye</tissue>
    </source>
</reference>
<evidence type="ECO:0000256" key="10">
    <source>
        <dbReference type="ARBA" id="ARBA00022840"/>
    </source>
</evidence>
<evidence type="ECO:0000256" key="9">
    <source>
        <dbReference type="ARBA" id="ARBA00022821"/>
    </source>
</evidence>
<keyword evidence="4" id="KW-0963">Cytoplasm</keyword>
<organism evidence="13 14">
    <name type="scientific">Cinchona calisaya</name>
    <dbReference type="NCBI Taxonomy" id="153742"/>
    <lineage>
        <taxon>Eukaryota</taxon>
        <taxon>Viridiplantae</taxon>
        <taxon>Streptophyta</taxon>
        <taxon>Embryophyta</taxon>
        <taxon>Tracheophyta</taxon>
        <taxon>Spermatophyta</taxon>
        <taxon>Magnoliopsida</taxon>
        <taxon>eudicotyledons</taxon>
        <taxon>Gunneridae</taxon>
        <taxon>Pentapetalae</taxon>
        <taxon>asterids</taxon>
        <taxon>lamiids</taxon>
        <taxon>Gentianales</taxon>
        <taxon>Rubiaceae</taxon>
        <taxon>Cinchonoideae</taxon>
        <taxon>Cinchoneae</taxon>
        <taxon>Cinchona</taxon>
    </lineage>
</organism>
<accession>A0ABD2YSJ3</accession>
<dbReference type="AlphaFoldDB" id="A0ABD2YSJ3"/>
<sequence>MKQLEVISIARVGGDLGTLASSISHHPLIVDHFQVLKDLHSLVTCRNWREMAEEIGNEIHNDLKGKRYLFLFENTGCWDAFKMYFPDDANGSKLIVYSAFPFLNEAKILQHCSARNLAVDEASSELFLSPQLVALAGKVKSIKEEIIHICNNCFNFTMEIPGFRKFSDENLPRESTTPSFREEKVVGFDEEAMALQDKLTGQLKHLEVICIVGMAGIGKTTLAKRLYNDIMMVYHFHIRAWASVSQAYEKGNFLRKLLHFLINDKESLRETKDQDMEVKLYKCLKEKRYLIVVDDIWDIGVWNDIKVCFPDDNNGSKILMTSRIKDVALNVSHRISPLFLRFLSQDESWDLFMNKVFADQSCPQQLTEIGTKLVAKCRGLPLAVVVVTGFLSKKEKTYECWSQVAENIASYFSNDEEEFSDILALSYDYLPHMLKSCFLYLGVFPEDYEIPARRLIQLWIAEGFIQQTEEKSLEDVADDYLMNLIGRNLVMVVKKRSDGGVKTCYIHDVLRNFCIRKAKENNFLLPNCWYETKASSFPFRPIYFNNYFCSHDDFSLSQFKIYRDNLLSYNFLNVCIPLVAFQKQNMLLYNPLRVLDLGCIFLIRFPFEVLQLVHLKYLVLWIGSMTYLPPVIHILRNLETFILEVERVLTVTLPHDVWKMVKLRHLHISPLFKFEIPWTSEPFLYNLKPFPS</sequence>
<evidence type="ECO:0000256" key="1">
    <source>
        <dbReference type="ARBA" id="ARBA00002074"/>
    </source>
</evidence>
<dbReference type="SUPFAM" id="SSF52058">
    <property type="entry name" value="L domain-like"/>
    <property type="match status" value="1"/>
</dbReference>